<feature type="compositionally biased region" description="Low complexity" evidence="1">
    <location>
        <begin position="442"/>
        <end position="459"/>
    </location>
</feature>
<feature type="compositionally biased region" description="Low complexity" evidence="1">
    <location>
        <begin position="404"/>
        <end position="433"/>
    </location>
</feature>
<keyword evidence="3" id="KW-1185">Reference proteome</keyword>
<gene>
    <name evidence="2" type="ORF">OVN18_02420</name>
</gene>
<proteinExistence type="predicted"/>
<dbReference type="Pfam" id="PF20471">
    <property type="entry name" value="DUF6716"/>
    <property type="match status" value="1"/>
</dbReference>
<sequence length="459" mass="48395">MTRLLALADSDSYLKWAAGAAERLAPDSAGLALIASPVAPSAAQRRAALAQTRWRDAPLAPLSLAALVARVREERPDSVLVGMRGPTAAVVLAELAALPGRPVLLSGLPGVGIPASRKALFYRAQADAMIVHSLREREAFAERAQQLGWPQRFAVATLPFLERHPSAGDDIVFAAQALVPESLADRRAIIALLVALARRNPDRRVVLKLRTLDGEAQTHDERYPLDALLQEVERPSNLLTRHDSMLAALDTAGALITVSSTALIEAVARGIPGLALTDFGVGDALINTVFEGSGLMGSMDDALEGRFRMPSAGWAARNYLHAPEQDDAPLVLAELVARREAGTLGAPRRAVRSTFGGPLRAAWNRRIALGAHEAGVLPALALVIGVPLRAALVAARRVRGRVAGVRPPTAPSPARRSPASQPRASEPPASRPRAPQPPASQPPAAMSPTPTSARTTPAS</sequence>
<dbReference type="SUPFAM" id="SSF53756">
    <property type="entry name" value="UDP-Glycosyltransferase/glycogen phosphorylase"/>
    <property type="match status" value="1"/>
</dbReference>
<dbReference type="InterPro" id="IPR046561">
    <property type="entry name" value="DUF6716"/>
</dbReference>
<dbReference type="EMBL" id="CP113089">
    <property type="protein sequence ID" value="WAB81897.1"/>
    <property type="molecule type" value="Genomic_DNA"/>
</dbReference>
<dbReference type="KEGG" id="mdb:OVN18_02420"/>
<protein>
    <submittedName>
        <fullName evidence="2">Uncharacterized protein</fullName>
    </submittedName>
</protein>
<name>A0A9E8MLU0_9MICO</name>
<accession>A0A9E8MLU0</accession>
<reference evidence="2" key="1">
    <citation type="submission" date="2022-11" db="EMBL/GenBank/DDBJ databases">
        <title>Description of Microcella daejonensis nov. sp, isolated from riverside soil.</title>
        <authorList>
            <person name="Molina K.M."/>
            <person name="Kim S.B."/>
        </authorList>
    </citation>
    <scope>NUCLEOTIDE SEQUENCE</scope>
    <source>
        <strain evidence="2">MMS21-STM12</strain>
    </source>
</reference>
<dbReference type="RefSeq" id="WP_267781702.1">
    <property type="nucleotide sequence ID" value="NZ_CP113089.1"/>
</dbReference>
<evidence type="ECO:0000313" key="2">
    <source>
        <dbReference type="EMBL" id="WAB81897.1"/>
    </source>
</evidence>
<feature type="region of interest" description="Disordered" evidence="1">
    <location>
        <begin position="404"/>
        <end position="459"/>
    </location>
</feature>
<dbReference type="AlphaFoldDB" id="A0A9E8MLU0"/>
<dbReference type="Proteomes" id="UP001164706">
    <property type="component" value="Chromosome"/>
</dbReference>
<organism evidence="2 3">
    <name type="scientific">Microcella daejeonensis</name>
    <dbReference type="NCBI Taxonomy" id="2994971"/>
    <lineage>
        <taxon>Bacteria</taxon>
        <taxon>Bacillati</taxon>
        <taxon>Actinomycetota</taxon>
        <taxon>Actinomycetes</taxon>
        <taxon>Micrococcales</taxon>
        <taxon>Microbacteriaceae</taxon>
        <taxon>Microcella</taxon>
    </lineage>
</organism>
<evidence type="ECO:0000313" key="3">
    <source>
        <dbReference type="Proteomes" id="UP001164706"/>
    </source>
</evidence>
<evidence type="ECO:0000256" key="1">
    <source>
        <dbReference type="SAM" id="MobiDB-lite"/>
    </source>
</evidence>